<dbReference type="InterPro" id="IPR005538">
    <property type="entry name" value="LrgA/CidA"/>
</dbReference>
<keyword evidence="2" id="KW-1003">Cell membrane</keyword>
<evidence type="ECO:0000256" key="5">
    <source>
        <dbReference type="ARBA" id="ARBA00023136"/>
    </source>
</evidence>
<protein>
    <submittedName>
        <fullName evidence="7">LrgA family protein</fullName>
    </submittedName>
</protein>
<dbReference type="Pfam" id="PF03788">
    <property type="entry name" value="LrgA"/>
    <property type="match status" value="1"/>
</dbReference>
<dbReference type="GO" id="GO:0005886">
    <property type="term" value="C:plasma membrane"/>
    <property type="evidence" value="ECO:0007669"/>
    <property type="project" value="UniProtKB-SubCell"/>
</dbReference>
<accession>E1TIL0</accession>
<sequence>MTICSRKSTLPKQRMDFDVLGILFQRQLESLSARSLCVFSVTSANICTVSPGVIRLRTVTRRTLSPALAGFVVVVAALSLKLLLGFVKEGARPLIARIALFLIPPVVLFARRSALLETHWLPLLAIIVGGTAVSAATTAIVDEGTSRAVVRRRAE</sequence>
<feature type="transmembrane region" description="Helical" evidence="6">
    <location>
        <begin position="66"/>
        <end position="87"/>
    </location>
</feature>
<evidence type="ECO:0000256" key="6">
    <source>
        <dbReference type="SAM" id="Phobius"/>
    </source>
</evidence>
<comment type="subcellular location">
    <subcellularLocation>
        <location evidence="1">Cell membrane</location>
        <topology evidence="1">Multi-pass membrane protein</topology>
    </subcellularLocation>
</comment>
<evidence type="ECO:0000256" key="3">
    <source>
        <dbReference type="ARBA" id="ARBA00022692"/>
    </source>
</evidence>
<dbReference type="HOGENOM" id="CLU_1692205_0_0_4"/>
<evidence type="ECO:0000256" key="4">
    <source>
        <dbReference type="ARBA" id="ARBA00022989"/>
    </source>
</evidence>
<dbReference type="KEGG" id="bgf:BC1003_6014"/>
<keyword evidence="4 6" id="KW-1133">Transmembrane helix</keyword>
<organism evidence="7">
    <name type="scientific">Burkholderia sp. (strain CCGE1003)</name>
    <dbReference type="NCBI Taxonomy" id="640512"/>
    <lineage>
        <taxon>Bacteria</taxon>
        <taxon>Pseudomonadati</taxon>
        <taxon>Pseudomonadota</taxon>
        <taxon>Betaproteobacteria</taxon>
        <taxon>Burkholderiales</taxon>
        <taxon>Burkholderiaceae</taxon>
        <taxon>Burkholderia</taxon>
    </lineage>
</organism>
<dbReference type="EMBL" id="CP002218">
    <property type="protein sequence ID" value="ADN61919.1"/>
    <property type="molecule type" value="Genomic_DNA"/>
</dbReference>
<reference evidence="7" key="1">
    <citation type="submission" date="2010-09" db="EMBL/GenBank/DDBJ databases">
        <title>Complete sequence of chromosome2 of Burkholderia sp. CCGE1003.</title>
        <authorList>
            <consortium name="US DOE Joint Genome Institute"/>
            <person name="Lucas S."/>
            <person name="Copeland A."/>
            <person name="Lapidus A."/>
            <person name="Cheng J.-F."/>
            <person name="Bruce D."/>
            <person name="Goodwin L."/>
            <person name="Pitluck S."/>
            <person name="Daligault H."/>
            <person name="Davenport K."/>
            <person name="Detter J.C."/>
            <person name="Han C."/>
            <person name="Tapia R."/>
            <person name="Land M."/>
            <person name="Hauser L."/>
            <person name="Jeffries C."/>
            <person name="Kyrpides N."/>
            <person name="Ivanova N."/>
            <person name="Ovchinnikova G."/>
            <person name="Martinez-Romero E."/>
            <person name="Rogel M.A."/>
            <person name="Auchtung J."/>
            <person name="Tiedje J.M."/>
            <person name="Woyke T."/>
        </authorList>
    </citation>
    <scope>NUCLEOTIDE SEQUENCE</scope>
    <source>
        <strain evidence="7">CCGE1003</strain>
    </source>
</reference>
<gene>
    <name evidence="7" type="ordered locus">BC1003_6014</name>
</gene>
<dbReference type="eggNOG" id="COG1380">
    <property type="taxonomic scope" value="Bacteria"/>
</dbReference>
<dbReference type="AlphaFoldDB" id="E1TIL0"/>
<keyword evidence="3 6" id="KW-0812">Transmembrane</keyword>
<feature type="transmembrane region" description="Helical" evidence="6">
    <location>
        <begin position="120"/>
        <end position="141"/>
    </location>
</feature>
<feature type="transmembrane region" description="Helical" evidence="6">
    <location>
        <begin position="94"/>
        <end position="114"/>
    </location>
</feature>
<evidence type="ECO:0000256" key="2">
    <source>
        <dbReference type="ARBA" id="ARBA00022475"/>
    </source>
</evidence>
<evidence type="ECO:0000313" key="7">
    <source>
        <dbReference type="EMBL" id="ADN61919.1"/>
    </source>
</evidence>
<evidence type="ECO:0000256" key="1">
    <source>
        <dbReference type="ARBA" id="ARBA00004651"/>
    </source>
</evidence>
<proteinExistence type="predicted"/>
<keyword evidence="5 6" id="KW-0472">Membrane</keyword>
<feature type="transmembrane region" description="Helical" evidence="6">
    <location>
        <begin position="36"/>
        <end position="54"/>
    </location>
</feature>
<name>E1TIL0_BURSG</name>